<evidence type="ECO:0008006" key="3">
    <source>
        <dbReference type="Google" id="ProtNLM"/>
    </source>
</evidence>
<proteinExistence type="predicted"/>
<protein>
    <recommendedName>
        <fullName evidence="3">F-box protein</fullName>
    </recommendedName>
</protein>
<dbReference type="EMBL" id="JBEDUW010000003">
    <property type="protein sequence ID" value="KAK9941326.1"/>
    <property type="molecule type" value="Genomic_DNA"/>
</dbReference>
<reference evidence="1 2" key="1">
    <citation type="journal article" date="2023" name="G3 (Bethesda)">
        <title>A chromosome-length genome assembly and annotation of blackberry (Rubus argutus, cv. 'Hillquist').</title>
        <authorList>
            <person name="Bruna T."/>
            <person name="Aryal R."/>
            <person name="Dudchenko O."/>
            <person name="Sargent D.J."/>
            <person name="Mead D."/>
            <person name="Buti M."/>
            <person name="Cavallini A."/>
            <person name="Hytonen T."/>
            <person name="Andres J."/>
            <person name="Pham M."/>
            <person name="Weisz D."/>
            <person name="Mascagni F."/>
            <person name="Usai G."/>
            <person name="Natali L."/>
            <person name="Bassil N."/>
            <person name="Fernandez G.E."/>
            <person name="Lomsadze A."/>
            <person name="Armour M."/>
            <person name="Olukolu B."/>
            <person name="Poorten T."/>
            <person name="Britton C."/>
            <person name="Davik J."/>
            <person name="Ashrafi H."/>
            <person name="Aiden E.L."/>
            <person name="Borodovsky M."/>
            <person name="Worthington M."/>
        </authorList>
    </citation>
    <scope>NUCLEOTIDE SEQUENCE [LARGE SCALE GENOMIC DNA]</scope>
    <source>
        <strain evidence="1">PI 553951</strain>
    </source>
</reference>
<dbReference type="Gene3D" id="2.120.10.80">
    <property type="entry name" value="Kelch-type beta propeller"/>
    <property type="match status" value="1"/>
</dbReference>
<dbReference type="Proteomes" id="UP001457282">
    <property type="component" value="Unassembled WGS sequence"/>
</dbReference>
<organism evidence="1 2">
    <name type="scientific">Rubus argutus</name>
    <name type="common">Southern blackberry</name>
    <dbReference type="NCBI Taxonomy" id="59490"/>
    <lineage>
        <taxon>Eukaryota</taxon>
        <taxon>Viridiplantae</taxon>
        <taxon>Streptophyta</taxon>
        <taxon>Embryophyta</taxon>
        <taxon>Tracheophyta</taxon>
        <taxon>Spermatophyta</taxon>
        <taxon>Magnoliopsida</taxon>
        <taxon>eudicotyledons</taxon>
        <taxon>Gunneridae</taxon>
        <taxon>Pentapetalae</taxon>
        <taxon>rosids</taxon>
        <taxon>fabids</taxon>
        <taxon>Rosales</taxon>
        <taxon>Rosaceae</taxon>
        <taxon>Rosoideae</taxon>
        <taxon>Rosoideae incertae sedis</taxon>
        <taxon>Rubus</taxon>
    </lineage>
</organism>
<comment type="caution">
    <text evidence="1">The sequence shown here is derived from an EMBL/GenBank/DDBJ whole genome shotgun (WGS) entry which is preliminary data.</text>
</comment>
<dbReference type="AlphaFoldDB" id="A0AAW1XWH8"/>
<name>A0AAW1XWH8_RUBAR</name>
<sequence>MSNQDWYMYVHLTDGELSRVNISKLLRENIRPQYELVHKFEDDRGRAWISQSAIHLFKNSATNTILRLQLPISRRRRFSWYVVTTIDTKLYVLGKSSEFQSFQVFDPFHGSWKILPHPPSDLIPYGHFEWGHKLAVFNERRQGQSYIFDTNEEKWMPAVGLPHLA</sequence>
<dbReference type="InterPro" id="IPR015915">
    <property type="entry name" value="Kelch-typ_b-propeller"/>
</dbReference>
<accession>A0AAW1XWH8</accession>
<gene>
    <name evidence="1" type="ORF">M0R45_017932</name>
</gene>
<evidence type="ECO:0000313" key="2">
    <source>
        <dbReference type="Proteomes" id="UP001457282"/>
    </source>
</evidence>
<keyword evidence="2" id="KW-1185">Reference proteome</keyword>
<dbReference type="SUPFAM" id="SSF117281">
    <property type="entry name" value="Kelch motif"/>
    <property type="match status" value="1"/>
</dbReference>
<evidence type="ECO:0000313" key="1">
    <source>
        <dbReference type="EMBL" id="KAK9941326.1"/>
    </source>
</evidence>